<comment type="caution">
    <text evidence="3">The sequence shown here is derived from an EMBL/GenBank/DDBJ whole genome shotgun (WGS) entry which is preliminary data.</text>
</comment>
<dbReference type="PANTHER" id="PTHR34987:SF6">
    <property type="entry name" value="ALPHA-L-RHAMNOSIDASE SIX-HAIRPIN GLYCOSIDASE DOMAIN-CONTAINING PROTEIN"/>
    <property type="match status" value="1"/>
</dbReference>
<accession>A0ABR1KFT3</accession>
<name>A0ABR1KFT3_9PEZI</name>
<feature type="domain" description="Alpha-L-rhamnosidase six-hairpin glycosidase" evidence="2">
    <location>
        <begin position="243"/>
        <end position="470"/>
    </location>
</feature>
<evidence type="ECO:0000313" key="3">
    <source>
        <dbReference type="EMBL" id="KAK7513602.1"/>
    </source>
</evidence>
<dbReference type="InterPro" id="IPR035396">
    <property type="entry name" value="Bac_rhamnosid6H"/>
</dbReference>
<dbReference type="Gene3D" id="2.60.420.10">
    <property type="entry name" value="Maltose phosphorylase, domain 3"/>
    <property type="match status" value="1"/>
</dbReference>
<dbReference type="Pfam" id="PF17389">
    <property type="entry name" value="Bac_rhamnosid6H"/>
    <property type="match status" value="1"/>
</dbReference>
<dbReference type="PANTHER" id="PTHR34987">
    <property type="entry name" value="C, PUTATIVE (AFU_ORTHOLOGUE AFUA_3G02880)-RELATED"/>
    <property type="match status" value="1"/>
</dbReference>
<keyword evidence="4" id="KW-1185">Reference proteome</keyword>
<proteinExistence type="predicted"/>
<evidence type="ECO:0000313" key="4">
    <source>
        <dbReference type="Proteomes" id="UP001363622"/>
    </source>
</evidence>
<dbReference type="Proteomes" id="UP001363622">
    <property type="component" value="Unassembled WGS sequence"/>
</dbReference>
<feature type="chain" id="PRO_5046892172" evidence="1">
    <location>
        <begin position="21"/>
        <end position="683"/>
    </location>
</feature>
<dbReference type="InterPro" id="IPR008928">
    <property type="entry name" value="6-hairpin_glycosidase_sf"/>
</dbReference>
<gene>
    <name evidence="3" type="ORF">IWZ03DRAFT_236682</name>
</gene>
<feature type="signal peptide" evidence="1">
    <location>
        <begin position="1"/>
        <end position="20"/>
    </location>
</feature>
<evidence type="ECO:0000256" key="1">
    <source>
        <dbReference type="SAM" id="SignalP"/>
    </source>
</evidence>
<dbReference type="InterPro" id="IPR012341">
    <property type="entry name" value="6hp_glycosidase-like_sf"/>
</dbReference>
<sequence>MVALTWQTSLLAVFAAFSHAIPYEEYILAPSSRDLHPVSVYKINGTVKGAETLTGDALGSATFTDDSAVTYDYGKNIGGVVSLTIGEVSDANQYIGVTFSESSLWISGKSSDATQDSGVDEILWFQPQKAGTYTARREQDRGSFKYLSLVKNTTGTLEVTQVTTHFTAMPHYADDQMRNYTGYFHCDDELVNRVWYAGAYTNQLCTIDPKHGDALAYLDVITSDMPGDEVGTLPWFNNFTITNGTSCLVDGAKRDRLIWAGDYAIAVPGLVVSTNDLVSVQNALISLFDFQDKKTGQLPYAGTPFHPKLSLTYHMYTLIGISNYYLYSDDLDFLKSIWDDVKLATTFALGYVDETGLMNATAAPDDWLRFGMGGYNIEANAILYYTLYQVNILAEALGENDLVDNYTKTAETLKTNINARLWDSSAGLYRDNDTTQLHPQDGNSWAVVANLTLNSTQNEDISKALSERWGPYGAPAPEAGDAVSPFISGFELETHIQAGNATRALELVRLMWGFMLDDPRMTNSTFIEGYASSGEIKYAPYKNDPRISHAHGWATGPTSTLTFLIAGIQLKATGGSKWLIKPSLGDLKTAEAGFKTSLGDFSVSNKKEESGAFEVAFETPEGTEGSLSVEYPDGGGTLTVQGETTGELMTVQVTADEENDRVQIDGLSGGKWTALFTPADCGS</sequence>
<dbReference type="EMBL" id="JBBPHU010000009">
    <property type="protein sequence ID" value="KAK7513602.1"/>
    <property type="molecule type" value="Genomic_DNA"/>
</dbReference>
<evidence type="ECO:0000259" key="2">
    <source>
        <dbReference type="Pfam" id="PF17389"/>
    </source>
</evidence>
<dbReference type="Gene3D" id="1.50.10.10">
    <property type="match status" value="1"/>
</dbReference>
<keyword evidence="1" id="KW-0732">Signal</keyword>
<organism evidence="3 4">
    <name type="scientific">Phyllosticta citriasiana</name>
    <dbReference type="NCBI Taxonomy" id="595635"/>
    <lineage>
        <taxon>Eukaryota</taxon>
        <taxon>Fungi</taxon>
        <taxon>Dikarya</taxon>
        <taxon>Ascomycota</taxon>
        <taxon>Pezizomycotina</taxon>
        <taxon>Dothideomycetes</taxon>
        <taxon>Dothideomycetes incertae sedis</taxon>
        <taxon>Botryosphaeriales</taxon>
        <taxon>Phyllostictaceae</taxon>
        <taxon>Phyllosticta</taxon>
    </lineage>
</organism>
<reference evidence="3 4" key="1">
    <citation type="submission" date="2024-04" db="EMBL/GenBank/DDBJ databases">
        <title>Phyllosticta paracitricarpa is synonymous to the EU quarantine fungus P. citricarpa based on phylogenomic analyses.</title>
        <authorList>
            <consortium name="Lawrence Berkeley National Laboratory"/>
            <person name="Van Ingen-Buijs V.A."/>
            <person name="Van Westerhoven A.C."/>
            <person name="Haridas S."/>
            <person name="Skiadas P."/>
            <person name="Martin F."/>
            <person name="Groenewald J.Z."/>
            <person name="Crous P.W."/>
            <person name="Seidl M.F."/>
        </authorList>
    </citation>
    <scope>NUCLEOTIDE SEQUENCE [LARGE SCALE GENOMIC DNA]</scope>
    <source>
        <strain evidence="3 4">CBS 123371</strain>
    </source>
</reference>
<dbReference type="SUPFAM" id="SSF48208">
    <property type="entry name" value="Six-hairpin glycosidases"/>
    <property type="match status" value="1"/>
</dbReference>
<protein>
    <submittedName>
        <fullName evidence="3">Bacterial alpha-L-rhamnosidase domain-containing protein</fullName>
    </submittedName>
</protein>